<dbReference type="Proteomes" id="UP001187143">
    <property type="component" value="Unassembled WGS sequence"/>
</dbReference>
<protein>
    <submittedName>
        <fullName evidence="1">Uncharacterized protein</fullName>
    </submittedName>
</protein>
<comment type="caution">
    <text evidence="1">The sequence shown here is derived from an EMBL/GenBank/DDBJ whole genome shotgun (WGS) entry which is preliminary data.</text>
</comment>
<sequence length="81" mass="9758">MRDWFALARKSWETRNSDPDWFSKRVRSFNERQFEDAIRPMAEQQFLAGVRYGYAMAKQITLTEAHRELFNEEPDVIDEEV</sequence>
<evidence type="ECO:0000313" key="2">
    <source>
        <dbReference type="Proteomes" id="UP001187143"/>
    </source>
</evidence>
<dbReference type="AlphaFoldDB" id="A0AAE4RCR3"/>
<proteinExistence type="predicted"/>
<dbReference type="RefSeq" id="WP_317727116.1">
    <property type="nucleotide sequence ID" value="NZ_JAWLLC010000002.1"/>
</dbReference>
<reference evidence="1" key="1">
    <citation type="submission" date="2023-10" db="EMBL/GenBank/DDBJ databases">
        <title>Characterization and genome sequence of Mycobacterium intracellulare ABSURDO, a novel pathogenic isolate with three colony morphotypes that vary in growth and acid-fastness.</title>
        <authorList>
            <person name="Jude B.A."/>
            <person name="Robinson R.T."/>
        </authorList>
    </citation>
    <scope>NUCLEOTIDE SEQUENCE</scope>
    <source>
        <strain evidence="1">ABSURDO Component B</strain>
    </source>
</reference>
<dbReference type="EMBL" id="JAWLLD010000001">
    <property type="protein sequence ID" value="MDV7010807.1"/>
    <property type="molecule type" value="Genomic_DNA"/>
</dbReference>
<name>A0AAE4RCR3_MYCIT</name>
<organism evidence="1 2">
    <name type="scientific">Mycobacterium intracellulare</name>
    <dbReference type="NCBI Taxonomy" id="1767"/>
    <lineage>
        <taxon>Bacteria</taxon>
        <taxon>Bacillati</taxon>
        <taxon>Actinomycetota</taxon>
        <taxon>Actinomycetes</taxon>
        <taxon>Mycobacteriales</taxon>
        <taxon>Mycobacteriaceae</taxon>
        <taxon>Mycobacterium</taxon>
        <taxon>Mycobacterium avium complex (MAC)</taxon>
    </lineage>
</organism>
<accession>A0AAE4RCR3</accession>
<evidence type="ECO:0000313" key="1">
    <source>
        <dbReference type="EMBL" id="MDV7010807.1"/>
    </source>
</evidence>
<gene>
    <name evidence="1" type="ORF">R4F53_00600</name>
</gene>